<organism evidence="1 2">
    <name type="scientific">Erwinia pyrifoliae</name>
    <dbReference type="NCBI Taxonomy" id="79967"/>
    <lineage>
        <taxon>Bacteria</taxon>
        <taxon>Pseudomonadati</taxon>
        <taxon>Pseudomonadota</taxon>
        <taxon>Gammaproteobacteria</taxon>
        <taxon>Enterobacterales</taxon>
        <taxon>Erwiniaceae</taxon>
        <taxon>Erwinia</taxon>
    </lineage>
</organism>
<dbReference type="Proteomes" id="UP001058553">
    <property type="component" value="Chromosome"/>
</dbReference>
<evidence type="ECO:0000313" key="1">
    <source>
        <dbReference type="EMBL" id="UWS32291.1"/>
    </source>
</evidence>
<dbReference type="RefSeq" id="WP_259819459.1">
    <property type="nucleotide sequence ID" value="NZ_CP103445.1"/>
</dbReference>
<dbReference type="EMBL" id="CP103445">
    <property type="protein sequence ID" value="UWS32291.1"/>
    <property type="molecule type" value="Genomic_DNA"/>
</dbReference>
<accession>A0ABY5X4J1</accession>
<sequence>MLRFQHGAAVRDHIQQRVFRRSGPALNEFDLSPPPGEPGFYGPDSVIRARIHIIARLLRWVIHRGALQRAMTRVGR</sequence>
<reference evidence="1" key="1">
    <citation type="submission" date="2022-07" db="EMBL/GenBank/DDBJ databases">
        <title>Genetic diversity of Erwinia pyrifoliae.</title>
        <authorList>
            <person name="Park D.S."/>
            <person name="Ham H."/>
        </authorList>
    </citation>
    <scope>NUCLEOTIDE SEQUENCE</scope>
    <source>
        <strain evidence="1">CP201486</strain>
    </source>
</reference>
<protein>
    <submittedName>
        <fullName evidence="1">Uncharacterized protein</fullName>
    </submittedName>
</protein>
<evidence type="ECO:0000313" key="2">
    <source>
        <dbReference type="Proteomes" id="UP001058553"/>
    </source>
</evidence>
<keyword evidence="2" id="KW-1185">Reference proteome</keyword>
<proteinExistence type="predicted"/>
<gene>
    <name evidence="1" type="ORF">NYP84_11565</name>
</gene>
<name>A0ABY5X4J1_ERWPY</name>